<feature type="compositionally biased region" description="Basic and acidic residues" evidence="1">
    <location>
        <begin position="252"/>
        <end position="263"/>
    </location>
</feature>
<evidence type="ECO:0000256" key="2">
    <source>
        <dbReference type="SAM" id="Phobius"/>
    </source>
</evidence>
<gene>
    <name evidence="3" type="ORF">CLTEP_08600</name>
</gene>
<keyword evidence="2" id="KW-0472">Membrane</keyword>
<keyword evidence="4" id="KW-1185">Reference proteome</keyword>
<keyword evidence="2" id="KW-0812">Transmembrane</keyword>
<feature type="region of interest" description="Disordered" evidence="1">
    <location>
        <begin position="250"/>
        <end position="272"/>
    </location>
</feature>
<protein>
    <submittedName>
        <fullName evidence="3">Tetratricopeptide repeat protein</fullName>
    </submittedName>
</protein>
<keyword evidence="2" id="KW-1133">Transmembrane helix</keyword>
<dbReference type="SUPFAM" id="SSF48452">
    <property type="entry name" value="TPR-like"/>
    <property type="match status" value="2"/>
</dbReference>
<dbReference type="PATRIC" id="fig|1121338.3.peg.880"/>
<evidence type="ECO:0000313" key="3">
    <source>
        <dbReference type="EMBL" id="KYH35235.1"/>
    </source>
</evidence>
<dbReference type="AlphaFoldDB" id="A0A151B5P4"/>
<dbReference type="Proteomes" id="UP000075531">
    <property type="component" value="Unassembled WGS sequence"/>
</dbReference>
<dbReference type="RefSeq" id="WP_066823088.1">
    <property type="nucleotide sequence ID" value="NZ_LTBA01000005.1"/>
</dbReference>
<dbReference type="InterPro" id="IPR019734">
    <property type="entry name" value="TPR_rpt"/>
</dbReference>
<dbReference type="EMBL" id="LTBA01000005">
    <property type="protein sequence ID" value="KYH35235.1"/>
    <property type="molecule type" value="Genomic_DNA"/>
</dbReference>
<name>A0A151B5P4_9CLOT</name>
<evidence type="ECO:0000313" key="4">
    <source>
        <dbReference type="Proteomes" id="UP000075531"/>
    </source>
</evidence>
<feature type="transmembrane region" description="Helical" evidence="2">
    <location>
        <begin position="178"/>
        <end position="199"/>
    </location>
</feature>
<proteinExistence type="predicted"/>
<organism evidence="3 4">
    <name type="scientific">Clostridium tepidiprofundi DSM 19306</name>
    <dbReference type="NCBI Taxonomy" id="1121338"/>
    <lineage>
        <taxon>Bacteria</taxon>
        <taxon>Bacillati</taxon>
        <taxon>Bacillota</taxon>
        <taxon>Clostridia</taxon>
        <taxon>Eubacteriales</taxon>
        <taxon>Clostridiaceae</taxon>
        <taxon>Clostridium</taxon>
    </lineage>
</organism>
<evidence type="ECO:0000256" key="1">
    <source>
        <dbReference type="SAM" id="MobiDB-lite"/>
    </source>
</evidence>
<dbReference type="InterPro" id="IPR011990">
    <property type="entry name" value="TPR-like_helical_dom_sf"/>
</dbReference>
<dbReference type="SMART" id="SM00028">
    <property type="entry name" value="TPR"/>
    <property type="match status" value="4"/>
</dbReference>
<reference evidence="3 4" key="1">
    <citation type="submission" date="2016-02" db="EMBL/GenBank/DDBJ databases">
        <title>Genome sequence of Clostridium tepidiprofundi DSM 19306.</title>
        <authorList>
            <person name="Poehlein A."/>
            <person name="Daniel R."/>
        </authorList>
    </citation>
    <scope>NUCLEOTIDE SEQUENCE [LARGE SCALE GENOMIC DNA]</scope>
    <source>
        <strain evidence="3 4">DSM 19306</strain>
    </source>
</reference>
<comment type="caution">
    <text evidence="3">The sequence shown here is derived from an EMBL/GenBank/DDBJ whole genome shotgun (WGS) entry which is preliminary data.</text>
</comment>
<accession>A0A151B5P4</accession>
<dbReference type="OrthoDB" id="1938848at2"/>
<sequence length="481" mass="55946">MKKTNKLYKKAINLYNNGYIDKSISVCEKSIALDIRNSAALNLKGLLLYIKGDINEARRVWEINYKANNDMVSKKYLNDSRNDIDNKKLYEESIDLINKIKIDEAIKKLEFCKNSDFNAININNALTTCYIKKGEFEKANVCIDEVLKIDKNNKIAKGNKKLLISLGVIDKKRDFKKAVIYSFSFFVVILLIFTIKFGISKIKSYKNDNIISTCNNNSYVAEKKNDKCTNRKTYKVINSEENNGADKTIYNKTEKGKDKELSTEKSSVTNEGENRKVNKEIHVASKYTTIQGEKSYDKGPEKLSIDKVSECIEKKDIESLYKYVDEWDSKQLNINERAIISKAKKLLNEYACGFYYNKGLDAYKSKEYKAAVQNFLKGIIYGKANYLYEHDLYMLAVSYEKMNDIENSLMYYEMYNKEFNEKKYIKNGTYIEIVLYRLAMLYKDIDINKSKKYAKILNTEYAKSKYNNSNIYEIIKMNSSN</sequence>
<dbReference type="Gene3D" id="1.25.40.10">
    <property type="entry name" value="Tetratricopeptide repeat domain"/>
    <property type="match status" value="2"/>
</dbReference>
<dbReference type="STRING" id="1121338.CLTEP_08600"/>